<feature type="region of interest" description="Disordered" evidence="1">
    <location>
        <begin position="1"/>
        <end position="21"/>
    </location>
</feature>
<name>A0A3P7K7U1_STRVU</name>
<evidence type="ECO:0000313" key="2">
    <source>
        <dbReference type="EMBL" id="VDM84447.1"/>
    </source>
</evidence>
<proteinExistence type="predicted"/>
<organism evidence="2 3">
    <name type="scientific">Strongylus vulgaris</name>
    <name type="common">Blood worm</name>
    <dbReference type="NCBI Taxonomy" id="40348"/>
    <lineage>
        <taxon>Eukaryota</taxon>
        <taxon>Metazoa</taxon>
        <taxon>Ecdysozoa</taxon>
        <taxon>Nematoda</taxon>
        <taxon>Chromadorea</taxon>
        <taxon>Rhabditida</taxon>
        <taxon>Rhabditina</taxon>
        <taxon>Rhabditomorpha</taxon>
        <taxon>Strongyloidea</taxon>
        <taxon>Strongylidae</taxon>
        <taxon>Strongylus</taxon>
    </lineage>
</organism>
<keyword evidence="3" id="KW-1185">Reference proteome</keyword>
<feature type="compositionally biased region" description="Acidic residues" evidence="1">
    <location>
        <begin position="1"/>
        <end position="16"/>
    </location>
</feature>
<dbReference type="EMBL" id="UYYB01130213">
    <property type="protein sequence ID" value="VDM84447.1"/>
    <property type="molecule type" value="Genomic_DNA"/>
</dbReference>
<evidence type="ECO:0000256" key="1">
    <source>
        <dbReference type="SAM" id="MobiDB-lite"/>
    </source>
</evidence>
<protein>
    <submittedName>
        <fullName evidence="2">Uncharacterized protein</fullName>
    </submittedName>
</protein>
<accession>A0A3P7K7U1</accession>
<reference evidence="2 3" key="1">
    <citation type="submission" date="2018-11" db="EMBL/GenBank/DDBJ databases">
        <authorList>
            <consortium name="Pathogen Informatics"/>
        </authorList>
    </citation>
    <scope>NUCLEOTIDE SEQUENCE [LARGE SCALE GENOMIC DNA]</scope>
</reference>
<dbReference type="AlphaFoldDB" id="A0A3P7K7U1"/>
<evidence type="ECO:0000313" key="3">
    <source>
        <dbReference type="Proteomes" id="UP000270094"/>
    </source>
</evidence>
<sequence length="73" mass="8206">MSPEEEAAAVSEDELTTSEPFDAKMFEEIEAAEETESAPEVSRISDRIPQRFYAYRADVIICTNNSVEHFCGD</sequence>
<dbReference type="Proteomes" id="UP000270094">
    <property type="component" value="Unassembled WGS sequence"/>
</dbReference>
<gene>
    <name evidence="2" type="ORF">SVUK_LOCUS19445</name>
</gene>